<evidence type="ECO:0000256" key="1">
    <source>
        <dbReference type="SAM" id="Phobius"/>
    </source>
</evidence>
<organism evidence="2 3">
    <name type="scientific">Canavalia gladiata</name>
    <name type="common">Sword bean</name>
    <name type="synonym">Dolichos gladiatus</name>
    <dbReference type="NCBI Taxonomy" id="3824"/>
    <lineage>
        <taxon>Eukaryota</taxon>
        <taxon>Viridiplantae</taxon>
        <taxon>Streptophyta</taxon>
        <taxon>Embryophyta</taxon>
        <taxon>Tracheophyta</taxon>
        <taxon>Spermatophyta</taxon>
        <taxon>Magnoliopsida</taxon>
        <taxon>eudicotyledons</taxon>
        <taxon>Gunneridae</taxon>
        <taxon>Pentapetalae</taxon>
        <taxon>rosids</taxon>
        <taxon>fabids</taxon>
        <taxon>Fabales</taxon>
        <taxon>Fabaceae</taxon>
        <taxon>Papilionoideae</taxon>
        <taxon>50 kb inversion clade</taxon>
        <taxon>NPAAA clade</taxon>
        <taxon>indigoferoid/millettioid clade</taxon>
        <taxon>Phaseoleae</taxon>
        <taxon>Canavalia</taxon>
    </lineage>
</organism>
<keyword evidence="1" id="KW-0472">Membrane</keyword>
<protein>
    <submittedName>
        <fullName evidence="2">Uncharacterized protein</fullName>
    </submittedName>
</protein>
<comment type="caution">
    <text evidence="2">The sequence shown here is derived from an EMBL/GenBank/DDBJ whole genome shotgun (WGS) entry which is preliminary data.</text>
</comment>
<proteinExistence type="predicted"/>
<dbReference type="AlphaFoldDB" id="A0AAN9QXI9"/>
<sequence>MTLVLENNANLGDGSWNVLEVQRRIHLSIYEHNTIFHSPRQIMSDVRQDSWTCPTEDSFEFNAYGSLNSPSAKVDLSVNPMQSDSLISKSPCRAYFSADLLAKLGASNVACSVILNHPPPGPSLHLEADKAGILFPLGFCFIFCCLSSSLFSHLKKDSNEKLFVYGKKDSIRY</sequence>
<accession>A0AAN9QXI9</accession>
<reference evidence="2 3" key="1">
    <citation type="submission" date="2024-01" db="EMBL/GenBank/DDBJ databases">
        <title>The genomes of 5 underutilized Papilionoideae crops provide insights into root nodulation and disease resistanc.</title>
        <authorList>
            <person name="Jiang F."/>
        </authorList>
    </citation>
    <scope>NUCLEOTIDE SEQUENCE [LARGE SCALE GENOMIC DNA]</scope>
    <source>
        <strain evidence="2">LVBAO_FW01</strain>
        <tissue evidence="2">Leaves</tissue>
    </source>
</reference>
<name>A0AAN9QXI9_CANGL</name>
<dbReference type="Proteomes" id="UP001367508">
    <property type="component" value="Unassembled WGS sequence"/>
</dbReference>
<keyword evidence="1" id="KW-1133">Transmembrane helix</keyword>
<dbReference type="EMBL" id="JAYMYQ010000002">
    <property type="protein sequence ID" value="KAK7350826.1"/>
    <property type="molecule type" value="Genomic_DNA"/>
</dbReference>
<evidence type="ECO:0000313" key="2">
    <source>
        <dbReference type="EMBL" id="KAK7350826.1"/>
    </source>
</evidence>
<feature type="transmembrane region" description="Helical" evidence="1">
    <location>
        <begin position="133"/>
        <end position="151"/>
    </location>
</feature>
<keyword evidence="1" id="KW-0812">Transmembrane</keyword>
<keyword evidence="3" id="KW-1185">Reference proteome</keyword>
<gene>
    <name evidence="2" type="ORF">VNO77_09813</name>
</gene>
<evidence type="ECO:0000313" key="3">
    <source>
        <dbReference type="Proteomes" id="UP001367508"/>
    </source>
</evidence>